<feature type="region of interest" description="Disordered" evidence="1">
    <location>
        <begin position="792"/>
        <end position="818"/>
    </location>
</feature>
<dbReference type="AlphaFoldDB" id="A0A2C6LAH2"/>
<keyword evidence="3" id="KW-1185">Reference proteome</keyword>
<gene>
    <name evidence="2" type="ORF">CSUI_000955</name>
</gene>
<organism evidence="2 3">
    <name type="scientific">Cystoisospora suis</name>
    <dbReference type="NCBI Taxonomy" id="483139"/>
    <lineage>
        <taxon>Eukaryota</taxon>
        <taxon>Sar</taxon>
        <taxon>Alveolata</taxon>
        <taxon>Apicomplexa</taxon>
        <taxon>Conoidasida</taxon>
        <taxon>Coccidia</taxon>
        <taxon>Eucoccidiorida</taxon>
        <taxon>Eimeriorina</taxon>
        <taxon>Sarcocystidae</taxon>
        <taxon>Cystoisospora</taxon>
    </lineage>
</organism>
<feature type="compositionally biased region" description="Polar residues" evidence="1">
    <location>
        <begin position="969"/>
        <end position="979"/>
    </location>
</feature>
<dbReference type="GeneID" id="94424372"/>
<reference evidence="2 3" key="1">
    <citation type="journal article" date="2017" name="Int. J. Parasitol.">
        <title>The genome of the protozoan parasite Cystoisospora suis and a reverse vaccinology approach to identify vaccine candidates.</title>
        <authorList>
            <person name="Palmieri N."/>
            <person name="Shrestha A."/>
            <person name="Ruttkowski B."/>
            <person name="Beck T."/>
            <person name="Vogl C."/>
            <person name="Tomley F."/>
            <person name="Blake D.P."/>
            <person name="Joachim A."/>
        </authorList>
    </citation>
    <scope>NUCLEOTIDE SEQUENCE [LARGE SCALE GENOMIC DNA]</scope>
    <source>
        <strain evidence="2 3">Wien I</strain>
    </source>
</reference>
<dbReference type="VEuPathDB" id="ToxoDB:CSUI_000955"/>
<dbReference type="RefSeq" id="XP_067926869.1">
    <property type="nucleotide sequence ID" value="XM_068061161.1"/>
</dbReference>
<dbReference type="OrthoDB" id="334017at2759"/>
<feature type="region of interest" description="Disordered" evidence="1">
    <location>
        <begin position="1048"/>
        <end position="1075"/>
    </location>
</feature>
<feature type="compositionally biased region" description="Basic and acidic residues" evidence="1">
    <location>
        <begin position="742"/>
        <end position="761"/>
    </location>
</feature>
<feature type="region of interest" description="Disordered" evidence="1">
    <location>
        <begin position="525"/>
        <end position="545"/>
    </location>
</feature>
<feature type="region of interest" description="Disordered" evidence="1">
    <location>
        <begin position="838"/>
        <end position="874"/>
    </location>
</feature>
<feature type="region of interest" description="Disordered" evidence="1">
    <location>
        <begin position="115"/>
        <end position="158"/>
    </location>
</feature>
<proteinExistence type="predicted"/>
<name>A0A2C6LAH2_9APIC</name>
<feature type="compositionally biased region" description="Basic and acidic residues" evidence="1">
    <location>
        <begin position="206"/>
        <end position="216"/>
    </location>
</feature>
<sequence length="1211" mass="129005">MALLPLGRMARPQWESCTTWQSHGSAVSAKLTKKSRSGQQEGETPNATCRPMARDKNVGGAQSVSNVANRCNFPATSERVKNARHLRVSRNGAIRGVRMRRFSLSSHLCLEKSRHSGGVMGHASVTGKRSETEQRQQGVTAERALAADPAQSSLQAKAVDQEARRSYGADANLSVGLVVSSSVSPCLSQIPPRDPRGCIASGSPRRSAEYLREESRPQCPWDGRLRGTTEERRASEKRAARSEASRVTDRSHSRPREDILLRDIETEGNDGGDLARGNFTAEVFSCPLSMALEVTSTEGEGRKSGSFVAGGNCEPESQETSGRKKVAEFVERRERKKRGCSKGGVIRSQLGCIAMSSESRESHGSQPVETVKEKRKLAGDGRLLSEKKRECVKGISYKALSDVTKKPLGSPSCRLKSKVSSKATGGTAGRKSVHRRHKTYAKSPAGVLTVLRSERRLLVRKAKVGRRQVDVSCGRDNVLAQDTSDAETTDSQGVTTTNLGDKQSCSVKKVKCCASLLSGDDHFPVNSDDSTAGGLTPRSGSPLRKGKDVLRTKRGCTIAGTSRAVKGRVQVRNKACSDTAAPVDRVTYDGGSCPSGAGCNEDAGVGNRRQKSASSMDVFLSCGDDRRDTDVVEVMNRTEDGVRRGPGFLTCLKQSRSVPQQRLKGPGSFRRSVSGSSLPGWKANDSFVYFPEVRKGGRPRKVSLSPSIGYRVAPGTTLLPAVRDDADEFSSIVSSGVSANVSDEKGAGENSTRSRETDCKHAAKSPLLSEGNAKGVSPRENVCCRSSTFPSGSEALTYGDSCPSSGREGIRCSSDQGKSHSALSSSEVCLHDERACTSHSVQDSPENRETPFSGSADSRTGLKRPTNHISRGNAVEVPTVQPHCSESGNLCRTQLTPVASGTGLHKVREEVEESRGERHSVSGKQEHVRLTLSVRRSPRLSAGRVLATASEELPCGGLPALTDVQLGGSSVKQVRTPSANRIRVHQTAPGKGGEDAEGPSNRATLPSSEIESLPSASALLSGGGSSSGEVLLAKDSLPSAAVSSVSMTSGSSQCETTPEPASPLQLPSRGSTPSVQVPWTVKRCIPYIRSLARRAGWERVPPSLLLLLVKDLGNAIAASGVRTHGTFGEVTEVSGGQTSATAEGKKKKRRLAEVERLLQVQNEWARARTVSLWKKARRGLGDGESLKDVLNRLRGKPSILAAAGAVSVNAL</sequence>
<evidence type="ECO:0000313" key="2">
    <source>
        <dbReference type="EMBL" id="PHJ25197.1"/>
    </source>
</evidence>
<evidence type="ECO:0000313" key="3">
    <source>
        <dbReference type="Proteomes" id="UP000221165"/>
    </source>
</evidence>
<feature type="compositionally biased region" description="Polar residues" evidence="1">
    <location>
        <begin position="37"/>
        <end position="47"/>
    </location>
</feature>
<feature type="region of interest" description="Disordered" evidence="1">
    <location>
        <begin position="408"/>
        <end position="437"/>
    </location>
</feature>
<feature type="compositionally biased region" description="Basic and acidic residues" evidence="1">
    <location>
        <begin position="223"/>
        <end position="265"/>
    </location>
</feature>
<feature type="compositionally biased region" description="Polar residues" evidence="1">
    <location>
        <begin position="838"/>
        <end position="858"/>
    </location>
</feature>
<feature type="region of interest" description="Disordered" evidence="1">
    <location>
        <begin position="184"/>
        <end position="273"/>
    </location>
</feature>
<feature type="region of interest" description="Disordered" evidence="1">
    <location>
        <begin position="301"/>
        <end position="321"/>
    </location>
</feature>
<feature type="region of interest" description="Disordered" evidence="1">
    <location>
        <begin position="969"/>
        <end position="1011"/>
    </location>
</feature>
<dbReference type="EMBL" id="MIGC01000375">
    <property type="protein sequence ID" value="PHJ25197.1"/>
    <property type="molecule type" value="Genomic_DNA"/>
</dbReference>
<accession>A0A2C6LAH2</accession>
<feature type="region of interest" description="Disordered" evidence="1">
    <location>
        <begin position="740"/>
        <end position="780"/>
    </location>
</feature>
<evidence type="ECO:0000256" key="1">
    <source>
        <dbReference type="SAM" id="MobiDB-lite"/>
    </source>
</evidence>
<dbReference type="Proteomes" id="UP000221165">
    <property type="component" value="Unassembled WGS sequence"/>
</dbReference>
<feature type="region of interest" description="Disordered" evidence="1">
    <location>
        <begin position="30"/>
        <end position="63"/>
    </location>
</feature>
<protein>
    <submittedName>
        <fullName evidence="2">Uncharacterized protein</fullName>
    </submittedName>
</protein>
<comment type="caution">
    <text evidence="2">The sequence shown here is derived from an EMBL/GenBank/DDBJ whole genome shotgun (WGS) entry which is preliminary data.</text>
</comment>